<sequence length="545" mass="59264">MTKTLLKLTTAIVVMATAPAYAQENPVETRQYRAHAEFLADDLLEGRESGTPGYDIAAIYVANQFRAMGVAPGDLDGDYMQDIPFARFELDENADNYLTIDGVRYDHGDQVIVGRNPASELPAEEVELVFVGQGLYAPEYGIDSFGDVDLTGKIAVTAFSRGVNNPNIPSDVGAHLGSTMGDNVEARGAVGTLTVLPAAMLERFTWDRVKRFAGGGRTDWAHPDGTPNAGNVGLAARATLNGDLRDALFEGSPMSWAEIEAKMMAGEPVPAFSLGKTARVVAQATVEPQFTSANVVGMIEGSDPDLKDELIVMTAHLDHVGIEEDAKPGEDNVYNGLFDNALGVSAVLELARLFAEAETKPRRSIAFVLLAAEEKGLLGSDWLAKNPDQFPGKTMVANINIDMPIHTGDFDSVVAHGAEHSNIGRQIDKALADFSVRRVDDPAPEEVFFVRSDHYSFVKAGIPSVNLDPLPLPDEQDVYDDFLENRYHKVGDQLGQPLDWDAAAKFAWMNYLITRSMTDDDQKPMWYADSFFGRSTAPDAEKATR</sequence>
<dbReference type="RefSeq" id="WP_218632204.1">
    <property type="nucleotide sequence ID" value="NZ_JAHVAH010000001.1"/>
</dbReference>
<accession>A0ABS6V4A6</accession>
<evidence type="ECO:0000313" key="4">
    <source>
        <dbReference type="Proteomes" id="UP000698028"/>
    </source>
</evidence>
<keyword evidence="4" id="KW-1185">Reference proteome</keyword>
<feature type="domain" description="Peptidase M28" evidence="2">
    <location>
        <begin position="294"/>
        <end position="509"/>
    </location>
</feature>
<reference evidence="3 4" key="1">
    <citation type="submission" date="2021-07" db="EMBL/GenBank/DDBJ databases">
        <title>The draft genome sequence of Sphingomicrobium sp. B8.</title>
        <authorList>
            <person name="Mu L."/>
        </authorList>
    </citation>
    <scope>NUCLEOTIDE SEQUENCE [LARGE SCALE GENOMIC DNA]</scope>
    <source>
        <strain evidence="3 4">B8</strain>
    </source>
</reference>
<name>A0ABS6V4A6_9SPHN</name>
<proteinExistence type="predicted"/>
<dbReference type="EMBL" id="JAHVAH010000001">
    <property type="protein sequence ID" value="MBW0144185.1"/>
    <property type="molecule type" value="Genomic_DNA"/>
</dbReference>
<keyword evidence="1" id="KW-0732">Signal</keyword>
<feature type="chain" id="PRO_5047054348" evidence="1">
    <location>
        <begin position="23"/>
        <end position="545"/>
    </location>
</feature>
<dbReference type="InterPro" id="IPR045175">
    <property type="entry name" value="M28_fam"/>
</dbReference>
<feature type="signal peptide" evidence="1">
    <location>
        <begin position="1"/>
        <end position="22"/>
    </location>
</feature>
<gene>
    <name evidence="3" type="ORF">KTQ36_02600</name>
</gene>
<protein>
    <submittedName>
        <fullName evidence="3">M20/M25/M40 family metallo-hydrolase</fullName>
    </submittedName>
</protein>
<comment type="caution">
    <text evidence="3">The sequence shown here is derived from an EMBL/GenBank/DDBJ whole genome shotgun (WGS) entry which is preliminary data.</text>
</comment>
<dbReference type="PANTHER" id="PTHR12147:SF26">
    <property type="entry name" value="PEPTIDASE M28 DOMAIN-CONTAINING PROTEIN"/>
    <property type="match status" value="1"/>
</dbReference>
<dbReference type="Proteomes" id="UP000698028">
    <property type="component" value="Unassembled WGS sequence"/>
</dbReference>
<evidence type="ECO:0000259" key="2">
    <source>
        <dbReference type="Pfam" id="PF04389"/>
    </source>
</evidence>
<dbReference type="InterPro" id="IPR007484">
    <property type="entry name" value="Peptidase_M28"/>
</dbReference>
<evidence type="ECO:0000313" key="3">
    <source>
        <dbReference type="EMBL" id="MBW0144185.1"/>
    </source>
</evidence>
<dbReference type="PANTHER" id="PTHR12147">
    <property type="entry name" value="METALLOPEPTIDASE M28 FAMILY MEMBER"/>
    <property type="match status" value="1"/>
</dbReference>
<organism evidence="3 4">
    <name type="scientific">Sphingomicrobium clamense</name>
    <dbReference type="NCBI Taxonomy" id="2851013"/>
    <lineage>
        <taxon>Bacteria</taxon>
        <taxon>Pseudomonadati</taxon>
        <taxon>Pseudomonadota</taxon>
        <taxon>Alphaproteobacteria</taxon>
        <taxon>Sphingomonadales</taxon>
        <taxon>Sphingomonadaceae</taxon>
        <taxon>Sphingomicrobium</taxon>
    </lineage>
</organism>
<dbReference type="Pfam" id="PF04389">
    <property type="entry name" value="Peptidase_M28"/>
    <property type="match status" value="1"/>
</dbReference>
<evidence type="ECO:0000256" key="1">
    <source>
        <dbReference type="SAM" id="SignalP"/>
    </source>
</evidence>